<feature type="region of interest" description="Disordered" evidence="1">
    <location>
        <begin position="226"/>
        <end position="256"/>
    </location>
</feature>
<dbReference type="OrthoDB" id="512457at2759"/>
<dbReference type="InterPro" id="IPR002477">
    <property type="entry name" value="Peptidoglycan-bd-like"/>
</dbReference>
<evidence type="ECO:0000259" key="2">
    <source>
        <dbReference type="Pfam" id="PF01471"/>
    </source>
</evidence>
<feature type="domain" description="Peptidoglycan binding-like" evidence="2">
    <location>
        <begin position="65"/>
        <end position="116"/>
    </location>
</feature>
<feature type="compositionally biased region" description="Low complexity" evidence="1">
    <location>
        <begin position="637"/>
        <end position="649"/>
    </location>
</feature>
<dbReference type="SUPFAM" id="SSF47090">
    <property type="entry name" value="PGBD-like"/>
    <property type="match status" value="1"/>
</dbReference>
<dbReference type="Pfam" id="PF01471">
    <property type="entry name" value="PG_binding_1"/>
    <property type="match status" value="1"/>
</dbReference>
<feature type="region of interest" description="Disordered" evidence="1">
    <location>
        <begin position="316"/>
        <end position="356"/>
    </location>
</feature>
<feature type="region of interest" description="Disordered" evidence="1">
    <location>
        <begin position="391"/>
        <end position="414"/>
    </location>
</feature>
<dbReference type="InterPro" id="IPR036365">
    <property type="entry name" value="PGBD-like_sf"/>
</dbReference>
<feature type="region of interest" description="Disordered" evidence="1">
    <location>
        <begin position="456"/>
        <end position="592"/>
    </location>
</feature>
<dbReference type="InterPro" id="IPR036366">
    <property type="entry name" value="PGBDSf"/>
</dbReference>
<accession>A0A9D4TW08</accession>
<proteinExistence type="predicted"/>
<feature type="region of interest" description="Disordered" evidence="1">
    <location>
        <begin position="637"/>
        <end position="670"/>
    </location>
</feature>
<keyword evidence="4" id="KW-1185">Reference proteome</keyword>
<evidence type="ECO:0000313" key="3">
    <source>
        <dbReference type="EMBL" id="KAI3435950.1"/>
    </source>
</evidence>
<dbReference type="AlphaFoldDB" id="A0A9D4TW08"/>
<organism evidence="3 4">
    <name type="scientific">Chlorella vulgaris</name>
    <name type="common">Green alga</name>
    <dbReference type="NCBI Taxonomy" id="3077"/>
    <lineage>
        <taxon>Eukaryota</taxon>
        <taxon>Viridiplantae</taxon>
        <taxon>Chlorophyta</taxon>
        <taxon>core chlorophytes</taxon>
        <taxon>Trebouxiophyceae</taxon>
        <taxon>Chlorellales</taxon>
        <taxon>Chlorellaceae</taxon>
        <taxon>Chlorella clade</taxon>
        <taxon>Chlorella</taxon>
    </lineage>
</organism>
<comment type="caution">
    <text evidence="3">The sequence shown here is derived from an EMBL/GenBank/DDBJ whole genome shotgun (WGS) entry which is preliminary data.</text>
</comment>
<feature type="compositionally biased region" description="Polar residues" evidence="1">
    <location>
        <begin position="650"/>
        <end position="661"/>
    </location>
</feature>
<protein>
    <recommendedName>
        <fullName evidence="2">Peptidoglycan binding-like domain-containing protein</fullName>
    </recommendedName>
</protein>
<dbReference type="EMBL" id="SIDB01000002">
    <property type="protein sequence ID" value="KAI3435950.1"/>
    <property type="molecule type" value="Genomic_DNA"/>
</dbReference>
<feature type="compositionally biased region" description="Basic and acidic residues" evidence="1">
    <location>
        <begin position="465"/>
        <end position="474"/>
    </location>
</feature>
<dbReference type="Gene3D" id="1.10.101.10">
    <property type="entry name" value="PGBD-like superfamily/PGBD"/>
    <property type="match status" value="1"/>
</dbReference>
<reference evidence="3" key="1">
    <citation type="journal article" date="2019" name="Plant J.">
        <title>Chlorella vulgaris genome assembly and annotation reveals the molecular basis for metabolic acclimation to high light conditions.</title>
        <authorList>
            <person name="Cecchin M."/>
            <person name="Marcolungo L."/>
            <person name="Rossato M."/>
            <person name="Girolomoni L."/>
            <person name="Cosentino E."/>
            <person name="Cuine S."/>
            <person name="Li-Beisson Y."/>
            <person name="Delledonne M."/>
            <person name="Ballottari M."/>
        </authorList>
    </citation>
    <scope>NUCLEOTIDE SEQUENCE</scope>
    <source>
        <strain evidence="3">211/11P</strain>
    </source>
</reference>
<feature type="compositionally biased region" description="Low complexity" evidence="1">
    <location>
        <begin position="567"/>
        <end position="576"/>
    </location>
</feature>
<name>A0A9D4TW08_CHLVU</name>
<sequence>MLALADRGLAVRHGACTARPQSRRAVMVRSMLGPYQYKTRVARLRLKGFPVYEFGERVMQEGSFGDDVMQLQAYLSEQGYFSSEDGLSGYFGSVTGDALQAWQGDHGLRVTGVFDADSKWTYLKQQEAAVQQTVAAQQAQPVVVVRPPSVPESWRVAQPGLSSGLLGLAALVAGAHLARTRLKDARRIPGVAELGRVLRWTVHTLAGATALANRALLRAVLHALEAQPDSPPPQQPRRPATAPASSPAPGSPLVDEQSEYGNAAAALAARQVAAEEAAYLAAMAAAVAPASPAPAASPKPARRLSEDELQQRIAVMKGEVSPRTPVPQRSPPRKLPLGVPKPTDGDRITGSKYGTYYGGRQVRDSVKEYLDGGAGPGSRPANTPARRMEANGYQIGGRPRPASKPAKPAPAPAPAPVMAALAAPAPEVEVEVMAAASGPETFRDVEAAAQQATAIASGGLLNGTELEKSPERRGPPVPVVKPGMASPSGYAQTGSGSSAGNGGGSPAAAAPRPVAVVKPQKRATIGDMLRNSRVSDEYPPHPGQSGTGRPQPGGYDFAAVPPPPAQQRPEPAAIRQRPVDTGSSYGTRSAAVMSPEASAAPAAVQYNTDGSIVLSSKPIKLHKPAHLLPKTIGFQEAASERGPAAAASPLGQQLASSQQNIFGGPISRDY</sequence>
<reference evidence="3" key="2">
    <citation type="submission" date="2020-11" db="EMBL/GenBank/DDBJ databases">
        <authorList>
            <person name="Cecchin M."/>
            <person name="Marcolungo L."/>
            <person name="Rossato M."/>
            <person name="Girolomoni L."/>
            <person name="Cosentino E."/>
            <person name="Cuine S."/>
            <person name="Li-Beisson Y."/>
            <person name="Delledonne M."/>
            <person name="Ballottari M."/>
        </authorList>
    </citation>
    <scope>NUCLEOTIDE SEQUENCE</scope>
    <source>
        <strain evidence="3">211/11P</strain>
        <tissue evidence="3">Whole cell</tissue>
    </source>
</reference>
<evidence type="ECO:0000313" key="4">
    <source>
        <dbReference type="Proteomes" id="UP001055712"/>
    </source>
</evidence>
<gene>
    <name evidence="3" type="ORF">D9Q98_002008</name>
</gene>
<feature type="compositionally biased region" description="Pro residues" evidence="1">
    <location>
        <begin position="324"/>
        <end position="334"/>
    </location>
</feature>
<feature type="compositionally biased region" description="Low complexity" evidence="1">
    <location>
        <begin position="506"/>
        <end position="517"/>
    </location>
</feature>
<evidence type="ECO:0000256" key="1">
    <source>
        <dbReference type="SAM" id="MobiDB-lite"/>
    </source>
</evidence>
<feature type="compositionally biased region" description="Low complexity" evidence="1">
    <location>
        <begin position="237"/>
        <end position="252"/>
    </location>
</feature>
<dbReference type="Proteomes" id="UP001055712">
    <property type="component" value="Unassembled WGS sequence"/>
</dbReference>